<evidence type="ECO:0000259" key="6">
    <source>
        <dbReference type="Pfam" id="PF05199"/>
    </source>
</evidence>
<protein>
    <submittedName>
        <fullName evidence="7">Choline dehydrogenase</fullName>
    </submittedName>
</protein>
<dbReference type="InterPro" id="IPR000172">
    <property type="entry name" value="GMC_OxRdtase_N"/>
</dbReference>
<dbReference type="Pfam" id="PF00732">
    <property type="entry name" value="GMC_oxred_N"/>
    <property type="match status" value="1"/>
</dbReference>
<evidence type="ECO:0000256" key="4">
    <source>
        <dbReference type="ARBA" id="ARBA00023002"/>
    </source>
</evidence>
<evidence type="ECO:0000256" key="2">
    <source>
        <dbReference type="ARBA" id="ARBA00022630"/>
    </source>
</evidence>
<dbReference type="InterPro" id="IPR036188">
    <property type="entry name" value="FAD/NAD-bd_sf"/>
</dbReference>
<keyword evidence="8" id="KW-1185">Reference proteome</keyword>
<dbReference type="EMBL" id="FXTO01000003">
    <property type="protein sequence ID" value="SMO48715.1"/>
    <property type="molecule type" value="Genomic_DNA"/>
</dbReference>
<keyword evidence="2" id="KW-0285">Flavoprotein</keyword>
<dbReference type="InterPro" id="IPR007867">
    <property type="entry name" value="GMC_OxRtase_C"/>
</dbReference>
<dbReference type="OrthoDB" id="9798604at2"/>
<sequence>MSVMDTRDIIDASTLTGDKTIDADVVIVGTGAGGGFTAETLTRAGLKVVMVEEGAYHTAKTFSQNEAIATAMLYQQGGAQKTKDGGILVLQGRCVGGGTTVNWTTSLNTPGFTLDTWAGDYGLGDMARDNLAPYFTEAGERLGIAPWVEVEPNNNNGKLAEGCAARGIEWSRVLRNVRHCANTGLCGLGCPVNAKQSQMVTTVPWALDNGASIVVKARAKKLIHDGKRISALEVAALDGATVQETGRKITIRARHFVLSAGAIRTPGLMMASDLPDPSGKVGKRTFLHPVVPVVGVYKEAIDGFHGAPQTVYSDHYITPKSDRMGFKLETIPTTSMILSSFLDKRIGKDHAERMKQLPHYACFNALHGDGHHAGEACGTVEMTDNGPVVDYPITDLLKRSARYAIEELAELQFAAGAEKVSCWHVDAPDFTSMSAVKSWVADADMGLLKQLYGSAHVMGGAPMGVDEKSGVVDADGRHFAIENLSVHDASIFPTSVGLNPQYTIYATALRNSKTLAAALS</sequence>
<dbReference type="PANTHER" id="PTHR46056:SF12">
    <property type="entry name" value="LONG-CHAIN-ALCOHOL OXIDASE"/>
    <property type="match status" value="1"/>
</dbReference>
<dbReference type="Proteomes" id="UP000316030">
    <property type="component" value="Unassembled WGS sequence"/>
</dbReference>
<evidence type="ECO:0000259" key="5">
    <source>
        <dbReference type="Pfam" id="PF00732"/>
    </source>
</evidence>
<accession>A0A521BNM6</accession>
<evidence type="ECO:0000256" key="3">
    <source>
        <dbReference type="ARBA" id="ARBA00022827"/>
    </source>
</evidence>
<dbReference type="AlphaFoldDB" id="A0A521BNM6"/>
<feature type="domain" description="Glucose-methanol-choline oxidoreductase N-terminal" evidence="5">
    <location>
        <begin position="72"/>
        <end position="290"/>
    </location>
</feature>
<dbReference type="SUPFAM" id="SSF51905">
    <property type="entry name" value="FAD/NAD(P)-binding domain"/>
    <property type="match status" value="1"/>
</dbReference>
<name>A0A521BNM6_9RHOB</name>
<dbReference type="PANTHER" id="PTHR46056">
    <property type="entry name" value="LONG-CHAIN-ALCOHOL OXIDASE"/>
    <property type="match status" value="1"/>
</dbReference>
<organism evidence="7 8">
    <name type="scientific">Thalassovita litoralis</name>
    <dbReference type="NCBI Taxonomy" id="1010611"/>
    <lineage>
        <taxon>Bacteria</taxon>
        <taxon>Pseudomonadati</taxon>
        <taxon>Pseudomonadota</taxon>
        <taxon>Alphaproteobacteria</taxon>
        <taxon>Rhodobacterales</taxon>
        <taxon>Roseobacteraceae</taxon>
        <taxon>Thalassovita</taxon>
    </lineage>
</organism>
<dbReference type="Pfam" id="PF05199">
    <property type="entry name" value="GMC_oxred_C"/>
    <property type="match status" value="1"/>
</dbReference>
<comment type="similarity">
    <text evidence="1">Belongs to the GMC oxidoreductase family.</text>
</comment>
<keyword evidence="4" id="KW-0560">Oxidoreductase</keyword>
<proteinExistence type="inferred from homology"/>
<dbReference type="GO" id="GO:0050660">
    <property type="term" value="F:flavin adenine dinucleotide binding"/>
    <property type="evidence" value="ECO:0007669"/>
    <property type="project" value="InterPro"/>
</dbReference>
<evidence type="ECO:0000256" key="1">
    <source>
        <dbReference type="ARBA" id="ARBA00010790"/>
    </source>
</evidence>
<reference evidence="7 8" key="1">
    <citation type="submission" date="2017-05" db="EMBL/GenBank/DDBJ databases">
        <authorList>
            <person name="Varghese N."/>
            <person name="Submissions S."/>
        </authorList>
    </citation>
    <scope>NUCLEOTIDE SEQUENCE [LARGE SCALE GENOMIC DNA]</scope>
    <source>
        <strain evidence="7 8">DSM 29506</strain>
    </source>
</reference>
<keyword evidence="3" id="KW-0274">FAD</keyword>
<gene>
    <name evidence="7" type="ORF">SAMN06265173_103208</name>
</gene>
<dbReference type="GO" id="GO:0016614">
    <property type="term" value="F:oxidoreductase activity, acting on CH-OH group of donors"/>
    <property type="evidence" value="ECO:0007669"/>
    <property type="project" value="InterPro"/>
</dbReference>
<evidence type="ECO:0000313" key="7">
    <source>
        <dbReference type="EMBL" id="SMO48715.1"/>
    </source>
</evidence>
<evidence type="ECO:0000313" key="8">
    <source>
        <dbReference type="Proteomes" id="UP000316030"/>
    </source>
</evidence>
<feature type="domain" description="Glucose-methanol-choline oxidoreductase C-terminal" evidence="6">
    <location>
        <begin position="389"/>
        <end position="508"/>
    </location>
</feature>
<dbReference type="RefSeq" id="WP_142492241.1">
    <property type="nucleotide sequence ID" value="NZ_FXTO01000003.1"/>
</dbReference>
<dbReference type="Gene3D" id="3.50.50.60">
    <property type="entry name" value="FAD/NAD(P)-binding domain"/>
    <property type="match status" value="2"/>
</dbReference>